<evidence type="ECO:0000313" key="3">
    <source>
        <dbReference type="Proteomes" id="UP000694044"/>
    </source>
</evidence>
<accession>A0A8T1V9Z0</accession>
<dbReference type="Proteomes" id="UP000694044">
    <property type="component" value="Unassembled WGS sequence"/>
</dbReference>
<feature type="region of interest" description="Disordered" evidence="1">
    <location>
        <begin position="1"/>
        <end position="136"/>
    </location>
</feature>
<sequence>MSSREGESGPYAEFGNALSEATGTGGGGQPPRRPTGPPPPRPTDPPAGSTAASARLSFSSAGTPSTGSSVPTAPLRDPSRPNMSTLAGLSSVRSAVQQAAANSGRGSQVHHGSGLPPTGNPLTGQQIPVTGVVSQA</sequence>
<feature type="compositionally biased region" description="Pro residues" evidence="1">
    <location>
        <begin position="31"/>
        <end position="45"/>
    </location>
</feature>
<evidence type="ECO:0000313" key="2">
    <source>
        <dbReference type="EMBL" id="KAG7377080.1"/>
    </source>
</evidence>
<feature type="compositionally biased region" description="Polar residues" evidence="1">
    <location>
        <begin position="120"/>
        <end position="136"/>
    </location>
</feature>
<feature type="compositionally biased region" description="Low complexity" evidence="1">
    <location>
        <begin position="90"/>
        <end position="103"/>
    </location>
</feature>
<feature type="compositionally biased region" description="Polar residues" evidence="1">
    <location>
        <begin position="50"/>
        <end position="71"/>
    </location>
</feature>
<gene>
    <name evidence="2" type="ORF">PHYPSEUDO_012223</name>
</gene>
<dbReference type="AlphaFoldDB" id="A0A8T1V9Z0"/>
<organism evidence="2 3">
    <name type="scientific">Phytophthora pseudosyringae</name>
    <dbReference type="NCBI Taxonomy" id="221518"/>
    <lineage>
        <taxon>Eukaryota</taxon>
        <taxon>Sar</taxon>
        <taxon>Stramenopiles</taxon>
        <taxon>Oomycota</taxon>
        <taxon>Peronosporomycetes</taxon>
        <taxon>Peronosporales</taxon>
        <taxon>Peronosporaceae</taxon>
        <taxon>Phytophthora</taxon>
    </lineage>
</organism>
<name>A0A8T1V9Z0_9STRA</name>
<evidence type="ECO:0000256" key="1">
    <source>
        <dbReference type="SAM" id="MobiDB-lite"/>
    </source>
</evidence>
<dbReference type="EMBL" id="JAGDFM010000580">
    <property type="protein sequence ID" value="KAG7377080.1"/>
    <property type="molecule type" value="Genomic_DNA"/>
</dbReference>
<protein>
    <submittedName>
        <fullName evidence="2">Uncharacterized protein</fullName>
    </submittedName>
</protein>
<keyword evidence="3" id="KW-1185">Reference proteome</keyword>
<reference evidence="2" key="1">
    <citation type="submission" date="2021-02" db="EMBL/GenBank/DDBJ databases">
        <authorList>
            <person name="Palmer J.M."/>
        </authorList>
    </citation>
    <scope>NUCLEOTIDE SEQUENCE</scope>
    <source>
        <strain evidence="2">SCRP734</strain>
    </source>
</reference>
<comment type="caution">
    <text evidence="2">The sequence shown here is derived from an EMBL/GenBank/DDBJ whole genome shotgun (WGS) entry which is preliminary data.</text>
</comment>
<proteinExistence type="predicted"/>